<dbReference type="OrthoDB" id="118550at2759"/>
<evidence type="ECO:0000313" key="4">
    <source>
        <dbReference type="EMBL" id="ELA40958.1"/>
    </source>
</evidence>
<dbReference type="VEuPathDB" id="MicrosporidiaDB:VICG_01988"/>
<dbReference type="PROSITE" id="PS51293">
    <property type="entry name" value="SANT"/>
    <property type="match status" value="1"/>
</dbReference>
<dbReference type="EMBL" id="JH370153">
    <property type="protein sequence ID" value="ELA40958.1"/>
    <property type="molecule type" value="Genomic_DNA"/>
</dbReference>
<evidence type="ECO:0000313" key="5">
    <source>
        <dbReference type="Proteomes" id="UP000011082"/>
    </source>
</evidence>
<dbReference type="SMART" id="SM00717">
    <property type="entry name" value="SANT"/>
    <property type="match status" value="1"/>
</dbReference>
<reference evidence="5" key="1">
    <citation type="submission" date="2011-05" db="EMBL/GenBank/DDBJ databases">
        <title>The genome sequence of Vittaforma corneae strain ATCC 50505.</title>
        <authorList>
            <consortium name="The Broad Institute Genome Sequencing Platform"/>
            <person name="Cuomo C."/>
            <person name="Didier E."/>
            <person name="Bowers L."/>
            <person name="Young S.K."/>
            <person name="Zeng Q."/>
            <person name="Gargeya S."/>
            <person name="Fitzgerald M."/>
            <person name="Haas B."/>
            <person name="Abouelleil A."/>
            <person name="Alvarado L."/>
            <person name="Arachchi H.M."/>
            <person name="Berlin A."/>
            <person name="Chapman S.B."/>
            <person name="Gearin G."/>
            <person name="Goldberg J."/>
            <person name="Griggs A."/>
            <person name="Gujja S."/>
            <person name="Hansen M."/>
            <person name="Heiman D."/>
            <person name="Howarth C."/>
            <person name="Larimer J."/>
            <person name="Lui A."/>
            <person name="MacDonald P.J.P."/>
            <person name="McCowen C."/>
            <person name="Montmayeur A."/>
            <person name="Murphy C."/>
            <person name="Neiman D."/>
            <person name="Pearson M."/>
            <person name="Priest M."/>
            <person name="Roberts A."/>
            <person name="Saif S."/>
            <person name="Shea T."/>
            <person name="Sisk P."/>
            <person name="Stolte C."/>
            <person name="Sykes S."/>
            <person name="Wortman J."/>
            <person name="Nusbaum C."/>
            <person name="Birren B."/>
        </authorList>
    </citation>
    <scope>NUCLEOTIDE SEQUENCE [LARGE SCALE GENOMIC DNA]</scope>
    <source>
        <strain evidence="5">ATCC 50505</strain>
    </source>
</reference>
<dbReference type="AlphaFoldDB" id="L2GJA2"/>
<name>L2GJA2_VITCO</name>
<accession>L2GJA2</accession>
<keyword evidence="1" id="KW-0175">Coiled coil</keyword>
<dbReference type="CDD" id="cd00167">
    <property type="entry name" value="SANT"/>
    <property type="match status" value="1"/>
</dbReference>
<gene>
    <name evidence="4" type="ORF">VICG_01988</name>
</gene>
<dbReference type="SUPFAM" id="SSF46689">
    <property type="entry name" value="Homeodomain-like"/>
    <property type="match status" value="2"/>
</dbReference>
<dbReference type="OMA" id="QECTETI"/>
<dbReference type="Proteomes" id="UP000011082">
    <property type="component" value="Unassembled WGS sequence"/>
</dbReference>
<evidence type="ECO:0000256" key="1">
    <source>
        <dbReference type="SAM" id="Coils"/>
    </source>
</evidence>
<evidence type="ECO:0000259" key="2">
    <source>
        <dbReference type="PROSITE" id="PS50090"/>
    </source>
</evidence>
<dbReference type="PROSITE" id="PS50090">
    <property type="entry name" value="MYB_LIKE"/>
    <property type="match status" value="1"/>
</dbReference>
<proteinExistence type="predicted"/>
<dbReference type="InterPro" id="IPR001005">
    <property type="entry name" value="SANT/Myb"/>
</dbReference>
<keyword evidence="5" id="KW-1185">Reference proteome</keyword>
<dbReference type="InterPro" id="IPR036388">
    <property type="entry name" value="WH-like_DNA-bd_sf"/>
</dbReference>
<dbReference type="InterPro" id="IPR017884">
    <property type="entry name" value="SANT_dom"/>
</dbReference>
<feature type="domain" description="Myb-like" evidence="2">
    <location>
        <begin position="279"/>
        <end position="328"/>
    </location>
</feature>
<dbReference type="Gene3D" id="1.10.10.60">
    <property type="entry name" value="Homeodomain-like"/>
    <property type="match status" value="1"/>
</dbReference>
<feature type="domain" description="SANT" evidence="3">
    <location>
        <begin position="282"/>
        <end position="332"/>
    </location>
</feature>
<evidence type="ECO:0000259" key="3">
    <source>
        <dbReference type="PROSITE" id="PS51293"/>
    </source>
</evidence>
<dbReference type="InParanoid" id="L2GJA2"/>
<dbReference type="Gene3D" id="1.10.10.10">
    <property type="entry name" value="Winged helix-like DNA-binding domain superfamily/Winged helix DNA-binding domain"/>
    <property type="match status" value="1"/>
</dbReference>
<feature type="coiled-coil region" evidence="1">
    <location>
        <begin position="389"/>
        <end position="449"/>
    </location>
</feature>
<protein>
    <submittedName>
        <fullName evidence="4">Uncharacterized protein</fullName>
    </submittedName>
</protein>
<dbReference type="STRING" id="993615.L2GJA2"/>
<organism evidence="4 5">
    <name type="scientific">Vittaforma corneae (strain ATCC 50505)</name>
    <name type="common">Microsporidian parasite</name>
    <name type="synonym">Nosema corneum</name>
    <dbReference type="NCBI Taxonomy" id="993615"/>
    <lineage>
        <taxon>Eukaryota</taxon>
        <taxon>Fungi</taxon>
        <taxon>Fungi incertae sedis</taxon>
        <taxon>Microsporidia</taxon>
        <taxon>Nosematidae</taxon>
        <taxon>Vittaforma</taxon>
    </lineage>
</organism>
<dbReference type="Pfam" id="PF00249">
    <property type="entry name" value="Myb_DNA-binding"/>
    <property type="match status" value="1"/>
</dbReference>
<dbReference type="GeneID" id="19882698"/>
<dbReference type="HOGENOM" id="CLU_055653_0_0_1"/>
<sequence length="454" mass="52507">MQNIFPLAQKAVIEQTIGTSRPSATPPEGQNVKESSFVHSKMSLFDVLPKWFKDEEISEIEKIFILKINRKLFLEVVNTIKVEELTYNKTVDLEYNKLTNQNSDSKEDTLNKDIAKYYLKVRNSIIEMYRKSQGYIPFNSILTFQGFNYKVSAKIFDFLEDSKIINYQTNLCAILSDLDGILNDEDPAQPEQLETSKDNINTTRLDLLANSIVAVQPESSNDVKIKEKYFKKETLENSQCTCGRKAQYFTSDLVFVCETCFESNKYPAGYSSRNFHKITDSLLKSMWTKQEEYILLKNIERVGDDWSRVCEGLNKSVDQCIFHFIKMSIIDECNLFPSMPFTQVPNPISTLVAFVCSMVYPSISTELAKNAIRYLNSPNLMEILLEVSKEKSMEVLDMEKKKLQKLENVEIEAKMKRVMLKIDSINEMYAEVQAVRSELEDQRERLIEESIRSE</sequence>
<dbReference type="InterPro" id="IPR009057">
    <property type="entry name" value="Homeodomain-like_sf"/>
</dbReference>
<dbReference type="RefSeq" id="XP_007605433.1">
    <property type="nucleotide sequence ID" value="XM_007605371.1"/>
</dbReference>